<dbReference type="InterPro" id="IPR000504">
    <property type="entry name" value="RRM_dom"/>
</dbReference>
<dbReference type="CDD" id="cd00590">
    <property type="entry name" value="RRM_SF"/>
    <property type="match status" value="2"/>
</dbReference>
<feature type="region of interest" description="Disordered" evidence="3">
    <location>
        <begin position="199"/>
        <end position="228"/>
    </location>
</feature>
<proteinExistence type="predicted"/>
<accession>A0ABR3JUR5</accession>
<gene>
    <name evidence="5" type="ORF">HGRIS_011314</name>
</gene>
<evidence type="ECO:0000313" key="6">
    <source>
        <dbReference type="Proteomes" id="UP001556367"/>
    </source>
</evidence>
<dbReference type="InterPro" id="IPR050502">
    <property type="entry name" value="Euk_RNA-bind_prot"/>
</dbReference>
<evidence type="ECO:0000256" key="3">
    <source>
        <dbReference type="SAM" id="MobiDB-lite"/>
    </source>
</evidence>
<reference evidence="6" key="1">
    <citation type="submission" date="2024-06" db="EMBL/GenBank/DDBJ databases">
        <title>Multi-omics analyses provide insights into the biosynthesis of the anticancer antibiotic pleurotin in Hohenbuehelia grisea.</title>
        <authorList>
            <person name="Weaver J.A."/>
            <person name="Alberti F."/>
        </authorList>
    </citation>
    <scope>NUCLEOTIDE SEQUENCE [LARGE SCALE GENOMIC DNA]</scope>
    <source>
        <strain evidence="6">T-177</strain>
    </source>
</reference>
<evidence type="ECO:0000259" key="4">
    <source>
        <dbReference type="PROSITE" id="PS50102"/>
    </source>
</evidence>
<dbReference type="PANTHER" id="PTHR48025:SF1">
    <property type="entry name" value="RRM DOMAIN-CONTAINING PROTEIN"/>
    <property type="match status" value="1"/>
</dbReference>
<comment type="caution">
    <text evidence="5">The sequence shown here is derived from an EMBL/GenBank/DDBJ whole genome shotgun (WGS) entry which is preliminary data.</text>
</comment>
<dbReference type="InterPro" id="IPR012677">
    <property type="entry name" value="Nucleotide-bd_a/b_plait_sf"/>
</dbReference>
<sequence>MPSKDASSPTAATFRFNRETNVVKVENIPEHVSLHEVLSLFTSMIGDVKSSRECDAPPGKSLEIRFLSRDATKKALCMSGYTVGGAPLAVSPVHAADDAASNRPKRPDDRRNLYVLGLPLTLTKSEFANIFSDCGTVSHCVILATVDNASRRRGFVVMSTHEEAKLAMSTLSRTQIKGHVLDISWAVVQRSHGFLDGGDRNVLEASSPDTPLDPLPTPSEATSLPAPISMPSNPSSLSLYPTAILLVANLPSALFSQVSDLEPLLYPYGKIKNLQILEPGKSGLSATVDRLLEHSQEEKESLSAVVEYISISSAQEAKECLQRQSYAMLTLKVEYVRPSPSSLSWGPSTTLPEGVHHPPGCHLDPYWPSFGLGVPQYLSPPFMFHPPPNVVPYYVPAAPMHYGFPAGSPLFPSHKNMDPYANPIAIHHPPFLAPWPQLESRSSSLDSRLSAESSCNSSYGPHFTADRLSCNSGIPRSFDSYGSYYV</sequence>
<dbReference type="SMART" id="SM00360">
    <property type="entry name" value="RRM"/>
    <property type="match status" value="3"/>
</dbReference>
<evidence type="ECO:0000313" key="5">
    <source>
        <dbReference type="EMBL" id="KAL0959609.1"/>
    </source>
</evidence>
<evidence type="ECO:0000256" key="1">
    <source>
        <dbReference type="ARBA" id="ARBA00022884"/>
    </source>
</evidence>
<dbReference type="SUPFAM" id="SSF54928">
    <property type="entry name" value="RNA-binding domain, RBD"/>
    <property type="match status" value="2"/>
</dbReference>
<dbReference type="PANTHER" id="PTHR48025">
    <property type="entry name" value="OS02G0815200 PROTEIN"/>
    <property type="match status" value="1"/>
</dbReference>
<dbReference type="Pfam" id="PF00076">
    <property type="entry name" value="RRM_1"/>
    <property type="match status" value="1"/>
</dbReference>
<dbReference type="InterPro" id="IPR035979">
    <property type="entry name" value="RBD_domain_sf"/>
</dbReference>
<dbReference type="Gene3D" id="3.30.70.330">
    <property type="match status" value="2"/>
</dbReference>
<keyword evidence="6" id="KW-1185">Reference proteome</keyword>
<organism evidence="5 6">
    <name type="scientific">Hohenbuehelia grisea</name>
    <dbReference type="NCBI Taxonomy" id="104357"/>
    <lineage>
        <taxon>Eukaryota</taxon>
        <taxon>Fungi</taxon>
        <taxon>Dikarya</taxon>
        <taxon>Basidiomycota</taxon>
        <taxon>Agaricomycotina</taxon>
        <taxon>Agaricomycetes</taxon>
        <taxon>Agaricomycetidae</taxon>
        <taxon>Agaricales</taxon>
        <taxon>Pleurotineae</taxon>
        <taxon>Pleurotaceae</taxon>
        <taxon>Hohenbuehelia</taxon>
    </lineage>
</organism>
<protein>
    <recommendedName>
        <fullName evidence="4">RRM domain-containing protein</fullName>
    </recommendedName>
</protein>
<dbReference type="EMBL" id="JASNQZ010000002">
    <property type="protein sequence ID" value="KAL0959609.1"/>
    <property type="molecule type" value="Genomic_DNA"/>
</dbReference>
<name>A0ABR3JUR5_9AGAR</name>
<evidence type="ECO:0000256" key="2">
    <source>
        <dbReference type="PROSITE-ProRule" id="PRU00176"/>
    </source>
</evidence>
<keyword evidence="1 2" id="KW-0694">RNA-binding</keyword>
<dbReference type="PROSITE" id="PS50102">
    <property type="entry name" value="RRM"/>
    <property type="match status" value="1"/>
</dbReference>
<dbReference type="Proteomes" id="UP001556367">
    <property type="component" value="Unassembled WGS sequence"/>
</dbReference>
<feature type="domain" description="RRM" evidence="4">
    <location>
        <begin position="111"/>
        <end position="188"/>
    </location>
</feature>